<dbReference type="GO" id="GO:0008408">
    <property type="term" value="F:3'-5' exonuclease activity"/>
    <property type="evidence" value="ECO:0007669"/>
    <property type="project" value="UniProtKB-UniRule"/>
</dbReference>
<protein>
    <recommendedName>
        <fullName evidence="6">Nucleoside diphosphate kinase homolog 7</fullName>
        <shortName evidence="6">NDK 7</shortName>
    </recommendedName>
</protein>
<evidence type="ECO:0000256" key="1">
    <source>
        <dbReference type="ARBA" id="ARBA00004430"/>
    </source>
</evidence>
<keyword evidence="6" id="KW-0539">Nucleus</keyword>
<keyword evidence="3" id="KW-0963">Cytoplasm</keyword>
<dbReference type="SUPFAM" id="SSF54919">
    <property type="entry name" value="Nucleoside diphosphate kinase, NDK"/>
    <property type="match status" value="2"/>
</dbReference>
<evidence type="ECO:0000256" key="4">
    <source>
        <dbReference type="ARBA" id="ARBA00023212"/>
    </source>
</evidence>
<accession>A0A8C1WHN3</accession>
<keyword evidence="6 10" id="KW-0808">Transferase</keyword>
<dbReference type="InterPro" id="IPR036850">
    <property type="entry name" value="NDK-like_dom_sf"/>
</dbReference>
<evidence type="ECO:0000313" key="13">
    <source>
        <dbReference type="Proteomes" id="UP000694700"/>
    </source>
</evidence>
<keyword evidence="10" id="KW-0067">ATP-binding</keyword>
<dbReference type="InterPro" id="IPR023005">
    <property type="entry name" value="Nucleoside_diP_kinase_AS"/>
</dbReference>
<evidence type="ECO:0000256" key="8">
    <source>
        <dbReference type="PROSITE-ProRule" id="PRU00706"/>
    </source>
</evidence>
<keyword evidence="6 10" id="KW-0418">Kinase</keyword>
<evidence type="ECO:0000256" key="7">
    <source>
        <dbReference type="PIRSR" id="PIRSR036503-50"/>
    </source>
</evidence>
<dbReference type="GO" id="GO:0005524">
    <property type="term" value="F:ATP binding"/>
    <property type="evidence" value="ECO:0007669"/>
    <property type="project" value="UniProtKB-UniRule"/>
</dbReference>
<dbReference type="InterPro" id="IPR011410">
    <property type="entry name" value="NDPK7"/>
</dbReference>
<comment type="catalytic activity">
    <reaction evidence="10">
        <text>a 2'-deoxyribonucleoside 5'-diphosphate + ATP = a 2'-deoxyribonucleoside 5'-triphosphate + ADP</text>
        <dbReference type="Rhea" id="RHEA:44640"/>
        <dbReference type="ChEBI" id="CHEBI:30616"/>
        <dbReference type="ChEBI" id="CHEBI:61560"/>
        <dbReference type="ChEBI" id="CHEBI:73316"/>
        <dbReference type="ChEBI" id="CHEBI:456216"/>
        <dbReference type="EC" id="2.7.4.6"/>
    </reaction>
</comment>
<evidence type="ECO:0000256" key="3">
    <source>
        <dbReference type="ARBA" id="ARBA00022490"/>
    </source>
</evidence>
<evidence type="ECO:0000259" key="11">
    <source>
        <dbReference type="PROSITE" id="PS51336"/>
    </source>
</evidence>
<dbReference type="Ensembl" id="ENSCCRT00015068384.1">
    <property type="protein sequence ID" value="ENSCCRP00015066214.1"/>
    <property type="gene ID" value="ENSCCRG00015026960.1"/>
</dbReference>
<comment type="similarity">
    <text evidence="2 6 8 9">Belongs to the NDK family.</text>
</comment>
<dbReference type="AlphaFoldDB" id="A0A8C1WHN3"/>
<dbReference type="Proteomes" id="UP000694700">
    <property type="component" value="Unplaced"/>
</dbReference>
<dbReference type="GO" id="GO:0006241">
    <property type="term" value="P:CTP biosynthetic process"/>
    <property type="evidence" value="ECO:0007669"/>
    <property type="project" value="UniProtKB-UniRule"/>
</dbReference>
<dbReference type="Gene3D" id="3.30.70.141">
    <property type="entry name" value="Nucleoside diphosphate kinase-like domain"/>
    <property type="match status" value="2"/>
</dbReference>
<dbReference type="PRINTS" id="PR01243">
    <property type="entry name" value="NUCDPKINASE"/>
</dbReference>
<dbReference type="CDD" id="cd04412">
    <property type="entry name" value="NDPk7B"/>
    <property type="match status" value="1"/>
</dbReference>
<feature type="domain" description="DM10" evidence="11">
    <location>
        <begin position="1"/>
        <end position="71"/>
    </location>
</feature>
<keyword evidence="10" id="KW-0547">Nucleotide-binding</keyword>
<dbReference type="SMART" id="SM00562">
    <property type="entry name" value="NDK"/>
    <property type="match status" value="2"/>
</dbReference>
<evidence type="ECO:0000256" key="5">
    <source>
        <dbReference type="ARBA" id="ARBA00023273"/>
    </source>
</evidence>
<keyword evidence="4" id="KW-0206">Cytoskeleton</keyword>
<name>A0A8C1WHN3_CYPCA</name>
<dbReference type="PIRSF" id="PIRSF036503">
    <property type="entry name" value="NDK7"/>
    <property type="match status" value="1"/>
</dbReference>
<dbReference type="GO" id="GO:0004550">
    <property type="term" value="F:nucleoside diphosphate kinase activity"/>
    <property type="evidence" value="ECO:0007669"/>
    <property type="project" value="UniProtKB-EC"/>
</dbReference>
<dbReference type="InterPro" id="IPR037993">
    <property type="entry name" value="NDPk7B"/>
</dbReference>
<dbReference type="InterPro" id="IPR001564">
    <property type="entry name" value="Nucleoside_diP_kinase"/>
</dbReference>
<dbReference type="SMART" id="SM00676">
    <property type="entry name" value="DM10"/>
    <property type="match status" value="1"/>
</dbReference>
<dbReference type="PROSITE" id="PS00469">
    <property type="entry name" value="NDPK"/>
    <property type="match status" value="1"/>
</dbReference>
<dbReference type="GO" id="GO:0005813">
    <property type="term" value="C:centrosome"/>
    <property type="evidence" value="ECO:0007669"/>
    <property type="project" value="TreeGrafter"/>
</dbReference>
<organism evidence="12 13">
    <name type="scientific">Cyprinus carpio</name>
    <name type="common">Common carp</name>
    <dbReference type="NCBI Taxonomy" id="7962"/>
    <lineage>
        <taxon>Eukaryota</taxon>
        <taxon>Metazoa</taxon>
        <taxon>Chordata</taxon>
        <taxon>Craniata</taxon>
        <taxon>Vertebrata</taxon>
        <taxon>Euteleostomi</taxon>
        <taxon>Actinopterygii</taxon>
        <taxon>Neopterygii</taxon>
        <taxon>Teleostei</taxon>
        <taxon>Ostariophysi</taxon>
        <taxon>Cypriniformes</taxon>
        <taxon>Cyprinidae</taxon>
        <taxon>Cyprininae</taxon>
        <taxon>Cyprinus</taxon>
    </lineage>
</organism>
<proteinExistence type="inferred from homology"/>
<reference evidence="12" key="1">
    <citation type="submission" date="2025-08" db="UniProtKB">
        <authorList>
            <consortium name="Ensembl"/>
        </authorList>
    </citation>
    <scope>IDENTIFICATION</scope>
</reference>
<dbReference type="PROSITE" id="PS51374">
    <property type="entry name" value="NDPK_LIKE"/>
    <property type="match status" value="2"/>
</dbReference>
<dbReference type="InterPro" id="IPR034907">
    <property type="entry name" value="NDK-like_dom"/>
</dbReference>
<evidence type="ECO:0000256" key="2">
    <source>
        <dbReference type="ARBA" id="ARBA00008142"/>
    </source>
</evidence>
<comment type="caution">
    <text evidence="8">Lacks conserved residue(s) required for the propagation of feature annotation.</text>
</comment>
<dbReference type="PROSITE" id="PS51336">
    <property type="entry name" value="DM10"/>
    <property type="match status" value="1"/>
</dbReference>
<feature type="active site" description="Pros-phosphohistidine intermediate" evidence="7">
    <location>
        <position position="176"/>
    </location>
</feature>
<evidence type="ECO:0000256" key="6">
    <source>
        <dbReference type="PIRNR" id="PIRNR036503"/>
    </source>
</evidence>
<dbReference type="GO" id="GO:0006183">
    <property type="term" value="P:GTP biosynthetic process"/>
    <property type="evidence" value="ECO:0007669"/>
    <property type="project" value="UniProtKB-UniRule"/>
</dbReference>
<dbReference type="InterPro" id="IPR006602">
    <property type="entry name" value="DM10_dom"/>
</dbReference>
<dbReference type="Pfam" id="PF00334">
    <property type="entry name" value="NDK"/>
    <property type="match status" value="2"/>
</dbReference>
<evidence type="ECO:0000313" key="12">
    <source>
        <dbReference type="Ensembl" id="ENSCCRP00015066214.1"/>
    </source>
</evidence>
<evidence type="ECO:0000256" key="10">
    <source>
        <dbReference type="RuleBase" id="RU004013"/>
    </source>
</evidence>
<evidence type="ECO:0000256" key="9">
    <source>
        <dbReference type="RuleBase" id="RU004011"/>
    </source>
</evidence>
<dbReference type="GO" id="GO:0005879">
    <property type="term" value="C:axonemal microtubule"/>
    <property type="evidence" value="ECO:0007669"/>
    <property type="project" value="TreeGrafter"/>
</dbReference>
<comment type="subcellular location">
    <subcellularLocation>
        <location evidence="1">Cytoplasm</location>
        <location evidence="1">Cytoskeleton</location>
        <location evidence="1">Cilium axoneme</location>
    </subcellularLocation>
</comment>
<dbReference type="Gene3D" id="2.30.29.170">
    <property type="match status" value="1"/>
</dbReference>
<keyword evidence="6" id="KW-0378">Hydrolase</keyword>
<dbReference type="GO" id="GO:0006228">
    <property type="term" value="P:UTP biosynthetic process"/>
    <property type="evidence" value="ECO:0007669"/>
    <property type="project" value="UniProtKB-UniRule"/>
</dbReference>
<sequence>MRRYQLLYYPKDGSVEMFDMKNQRTFLRRTKFDEIHPEDLFVGNRVNIFSRQLNLVGYGDQYTANKLGSKKERYFFLKATGETELVFPNLHDFLLQITKKDTLKDQAADFYMEHQSNNLVQFVSSGPVIAMELMGDEAVSTWRKVLGPTDSGVAQKDAVNSLRGQFGTDGTKNAGHGSDSLASAARELEFFFPSTTGHGPSNTAMYSDCTCCIIKPHAISEVLTGKILKSIIENGFEISALQMFNMDRVNAEEFLEVYKGVVAEYTNMVDELCSGPCMALEIHATDAPRTFREFCGPADPEIARHLRPTTLRALYGKNKVQNVIHCTDLPEDGILEVSSSKSHSNVMQELHSHVLYSVSFCSR</sequence>
<dbReference type="PANTHER" id="PTHR43109">
    <property type="entry name" value="NUCLEOSIDE DIPHOSPHATE KINASE 7"/>
    <property type="match status" value="1"/>
</dbReference>
<keyword evidence="5" id="KW-0966">Cell projection</keyword>
<dbReference type="PANTHER" id="PTHR43109:SF2">
    <property type="entry name" value="NUCLEOSIDE DIPHOSPHATE KINASE 7"/>
    <property type="match status" value="1"/>
</dbReference>